<protein>
    <recommendedName>
        <fullName evidence="3">Phytanoyl-CoA dioxygenase family protein</fullName>
    </recommendedName>
</protein>
<evidence type="ECO:0000313" key="1">
    <source>
        <dbReference type="EMBL" id="GAA2369242.1"/>
    </source>
</evidence>
<dbReference type="RefSeq" id="WP_344616828.1">
    <property type="nucleotide sequence ID" value="NZ_BAAARV010000068.1"/>
</dbReference>
<dbReference type="Proteomes" id="UP001501444">
    <property type="component" value="Unassembled WGS sequence"/>
</dbReference>
<sequence length="303" mass="33995">MAVYVDPPASAEEIRQKLYDGHLLVMTQLPSVAKLVEYAREQLTELFAPHDPEHAHEFIEPEEMARLLGPWKPRFIHSDRSKALVRSIIEEIGFKASETHFDVPKPRTSFPVGHLTTGVAFAFPWHRDVWYSAPNQQLNWWLPVFPVRETNAMSFDLDRFNAPVDNNSGDFDYYRNNIGRLTTAASVKTEAQVRPGAYEHNPPNELVALPAPGQVLMFSGAHLHRSTPNTSGLARYSIDFRTVHVPDVLARRGAPLADTYCTGTAIRDFVNVADESRFDEETVVSIYGAPPADAMLVFEAPKA</sequence>
<keyword evidence="2" id="KW-1185">Reference proteome</keyword>
<organism evidence="1 2">
    <name type="scientific">Dactylosporangium salmoneum</name>
    <dbReference type="NCBI Taxonomy" id="53361"/>
    <lineage>
        <taxon>Bacteria</taxon>
        <taxon>Bacillati</taxon>
        <taxon>Actinomycetota</taxon>
        <taxon>Actinomycetes</taxon>
        <taxon>Micromonosporales</taxon>
        <taxon>Micromonosporaceae</taxon>
        <taxon>Dactylosporangium</taxon>
    </lineage>
</organism>
<proteinExistence type="predicted"/>
<dbReference type="Gene3D" id="2.60.120.620">
    <property type="entry name" value="q2cbj1_9rhob like domain"/>
    <property type="match status" value="1"/>
</dbReference>
<name>A0ABN3H4W7_9ACTN</name>
<evidence type="ECO:0000313" key="2">
    <source>
        <dbReference type="Proteomes" id="UP001501444"/>
    </source>
</evidence>
<accession>A0ABN3H4W7</accession>
<evidence type="ECO:0008006" key="3">
    <source>
        <dbReference type="Google" id="ProtNLM"/>
    </source>
</evidence>
<comment type="caution">
    <text evidence="1">The sequence shown here is derived from an EMBL/GenBank/DDBJ whole genome shotgun (WGS) entry which is preliminary data.</text>
</comment>
<reference evidence="1 2" key="1">
    <citation type="journal article" date="2019" name="Int. J. Syst. Evol. Microbiol.">
        <title>The Global Catalogue of Microorganisms (GCM) 10K type strain sequencing project: providing services to taxonomists for standard genome sequencing and annotation.</title>
        <authorList>
            <consortium name="The Broad Institute Genomics Platform"/>
            <consortium name="The Broad Institute Genome Sequencing Center for Infectious Disease"/>
            <person name="Wu L."/>
            <person name="Ma J."/>
        </authorList>
    </citation>
    <scope>NUCLEOTIDE SEQUENCE [LARGE SCALE GENOMIC DNA]</scope>
    <source>
        <strain evidence="1 2">JCM 3272</strain>
    </source>
</reference>
<dbReference type="EMBL" id="BAAARV010000068">
    <property type="protein sequence ID" value="GAA2369242.1"/>
    <property type="molecule type" value="Genomic_DNA"/>
</dbReference>
<dbReference type="SUPFAM" id="SSF51197">
    <property type="entry name" value="Clavaminate synthase-like"/>
    <property type="match status" value="1"/>
</dbReference>
<gene>
    <name evidence="1" type="ORF">GCM10010170_069540</name>
</gene>